<proteinExistence type="predicted"/>
<comment type="caution">
    <text evidence="2">The sequence shown here is derived from an EMBL/GenBank/DDBJ whole genome shotgun (WGS) entry which is preliminary data.</text>
</comment>
<evidence type="ECO:0000313" key="3">
    <source>
        <dbReference type="Proteomes" id="UP001454036"/>
    </source>
</evidence>
<keyword evidence="1" id="KW-1133">Transmembrane helix</keyword>
<dbReference type="AlphaFoldDB" id="A0AAV3QWV7"/>
<protein>
    <recommendedName>
        <fullName evidence="4">Transmembrane protein</fullName>
    </recommendedName>
</protein>
<dbReference type="Proteomes" id="UP001454036">
    <property type="component" value="Unassembled WGS sequence"/>
</dbReference>
<feature type="transmembrane region" description="Helical" evidence="1">
    <location>
        <begin position="46"/>
        <end position="66"/>
    </location>
</feature>
<keyword evidence="1" id="KW-0472">Membrane</keyword>
<reference evidence="2 3" key="1">
    <citation type="submission" date="2024-01" db="EMBL/GenBank/DDBJ databases">
        <title>The complete chloroplast genome sequence of Lithospermum erythrorhizon: insights into the phylogenetic relationship among Boraginaceae species and the maternal lineages of purple gromwells.</title>
        <authorList>
            <person name="Okada T."/>
            <person name="Watanabe K."/>
        </authorList>
    </citation>
    <scope>NUCLEOTIDE SEQUENCE [LARGE SCALE GENOMIC DNA]</scope>
</reference>
<dbReference type="EMBL" id="BAABME010038989">
    <property type="protein sequence ID" value="GAA0167686.1"/>
    <property type="molecule type" value="Genomic_DNA"/>
</dbReference>
<keyword evidence="1" id="KW-0812">Transmembrane</keyword>
<evidence type="ECO:0008006" key="4">
    <source>
        <dbReference type="Google" id="ProtNLM"/>
    </source>
</evidence>
<name>A0AAV3QWV7_LITER</name>
<keyword evidence="3" id="KW-1185">Reference proteome</keyword>
<gene>
    <name evidence="2" type="ORF">LIER_43795</name>
</gene>
<organism evidence="2 3">
    <name type="scientific">Lithospermum erythrorhizon</name>
    <name type="common">Purple gromwell</name>
    <name type="synonym">Lithospermum officinale var. erythrorhizon</name>
    <dbReference type="NCBI Taxonomy" id="34254"/>
    <lineage>
        <taxon>Eukaryota</taxon>
        <taxon>Viridiplantae</taxon>
        <taxon>Streptophyta</taxon>
        <taxon>Embryophyta</taxon>
        <taxon>Tracheophyta</taxon>
        <taxon>Spermatophyta</taxon>
        <taxon>Magnoliopsida</taxon>
        <taxon>eudicotyledons</taxon>
        <taxon>Gunneridae</taxon>
        <taxon>Pentapetalae</taxon>
        <taxon>asterids</taxon>
        <taxon>lamiids</taxon>
        <taxon>Boraginales</taxon>
        <taxon>Boraginaceae</taxon>
        <taxon>Boraginoideae</taxon>
        <taxon>Lithospermeae</taxon>
        <taxon>Lithospermum</taxon>
    </lineage>
</organism>
<sequence>MEISIAMGVALVLGILPLVVSLLWWWNDIWYGLPASLRCSSSGTKLPPGYMGFPFIGDLLSFLWYFKFLRKPDDYIDSKRRR</sequence>
<feature type="transmembrane region" description="Helical" evidence="1">
    <location>
        <begin position="7"/>
        <end position="26"/>
    </location>
</feature>
<evidence type="ECO:0000256" key="1">
    <source>
        <dbReference type="SAM" id="Phobius"/>
    </source>
</evidence>
<accession>A0AAV3QWV7</accession>
<evidence type="ECO:0000313" key="2">
    <source>
        <dbReference type="EMBL" id="GAA0167686.1"/>
    </source>
</evidence>